<dbReference type="OrthoDB" id="25344at2157"/>
<dbReference type="InterPro" id="IPR038734">
    <property type="entry name" value="YhaN_AAA"/>
</dbReference>
<dbReference type="GeneID" id="60588920"/>
<keyword evidence="2" id="KW-1133">Transmembrane helix</keyword>
<evidence type="ECO:0000259" key="3">
    <source>
        <dbReference type="Pfam" id="PF13514"/>
    </source>
</evidence>
<dbReference type="EMBL" id="CP065856">
    <property type="protein sequence ID" value="QPV61196.1"/>
    <property type="molecule type" value="Genomic_DNA"/>
</dbReference>
<evidence type="ECO:0000313" key="4">
    <source>
        <dbReference type="EMBL" id="QPV61196.1"/>
    </source>
</evidence>
<evidence type="ECO:0000313" key="5">
    <source>
        <dbReference type="Proteomes" id="UP000595001"/>
    </source>
</evidence>
<sequence length="648" mass="71792">MKLREVHVDRYGPLRETLQLGDAHVVYGPNESGKTLLVEALLRSLTGDRRVADSRVDERPGGHVVLDGEGERHELADGETLLDRYAERYNFELTPAEFRNVFVVRDGDLRVLDEPEFYRRVTDRVVGIWTGDIETVRERVLERGRLTPDEWELSAGRDDAAEQRDLATGLLADVEAYLDRADAEGLDRTEVACYEAARERREAEAEVAALEAAKAREDYEQLVKTKGSLERSLDERADLPDERELDELADRLDDLPTGSEDELQRRKSWYGRATLAALAAGVVAGAVALGLGIDDPQLVAAGPAAFAVVALVGLAAYRSASNAVVRLNGDRQAIVERASEVGIDAYDPPAVRGAIADYREEHDNHAEVVQGNTEVLRQWLDIDAAEPREVVTEAEDALEARRAEIDFGAEREFTEETLEDARERAEAAAERETELREQFREHRRQLERFGERAGGVRFEAFTGEPLDLAVANLGALGDLAERLHEVVDAIDTDADVSRAAATVLDRMAESETEKMTTLFSDGEAAAVFRRVTDDRYVDVGLDDDSRPVVELASGERLSPAELSRGTRDQLYLAVRVALGRRLMQGRDGFFLLDDAFLSADPQRLQRQAEVLGELVESGWQVVYLTCKPDARDTLAETAGADVTELTPL</sequence>
<protein>
    <submittedName>
        <fullName evidence="4">AAA family ATPase</fullName>
    </submittedName>
</protein>
<organism evidence="4 5">
    <name type="scientific">Halosimplex litoreum</name>
    <dbReference type="NCBI Taxonomy" id="1198301"/>
    <lineage>
        <taxon>Archaea</taxon>
        <taxon>Methanobacteriati</taxon>
        <taxon>Methanobacteriota</taxon>
        <taxon>Stenosarchaea group</taxon>
        <taxon>Halobacteria</taxon>
        <taxon>Halobacteriales</taxon>
        <taxon>Haloarculaceae</taxon>
        <taxon>Halosimplex</taxon>
    </lineage>
</organism>
<feature type="coiled-coil region" evidence="1">
    <location>
        <begin position="411"/>
        <end position="452"/>
    </location>
</feature>
<keyword evidence="2" id="KW-0472">Membrane</keyword>
<name>A0A7T3FV11_9EURY</name>
<keyword evidence="2" id="KW-0812">Transmembrane</keyword>
<feature type="transmembrane region" description="Helical" evidence="2">
    <location>
        <begin position="299"/>
        <end position="317"/>
    </location>
</feature>
<evidence type="ECO:0000256" key="1">
    <source>
        <dbReference type="SAM" id="Coils"/>
    </source>
</evidence>
<feature type="coiled-coil region" evidence="1">
    <location>
        <begin position="186"/>
        <end position="232"/>
    </location>
</feature>
<dbReference type="SUPFAM" id="SSF52540">
    <property type="entry name" value="P-loop containing nucleoside triphosphate hydrolases"/>
    <property type="match status" value="1"/>
</dbReference>
<dbReference type="PANTHER" id="PTHR41259:SF1">
    <property type="entry name" value="DOUBLE-STRAND BREAK REPAIR RAD50 ATPASE, PUTATIVE-RELATED"/>
    <property type="match status" value="1"/>
</dbReference>
<keyword evidence="1" id="KW-0175">Coiled coil</keyword>
<proteinExistence type="predicted"/>
<dbReference type="Proteomes" id="UP000595001">
    <property type="component" value="Chromosome"/>
</dbReference>
<accession>A0A7T3FV11</accession>
<dbReference type="Pfam" id="PF13514">
    <property type="entry name" value="AAA_27"/>
    <property type="match status" value="1"/>
</dbReference>
<keyword evidence="5" id="KW-1185">Reference proteome</keyword>
<dbReference type="Gene3D" id="3.40.50.300">
    <property type="entry name" value="P-loop containing nucleotide triphosphate hydrolases"/>
    <property type="match status" value="2"/>
</dbReference>
<reference evidence="4 5" key="1">
    <citation type="submission" date="2020-12" db="EMBL/GenBank/DDBJ databases">
        <title>Halosimplex halophilum sp. nov. and Halosimplex salinum sp. nov., two new members of the genus Halosimplex.</title>
        <authorList>
            <person name="Cui H.L."/>
        </authorList>
    </citation>
    <scope>NUCLEOTIDE SEQUENCE [LARGE SCALE GENOMIC DNA]</scope>
    <source>
        <strain evidence="4 5">YGH94</strain>
    </source>
</reference>
<dbReference type="RefSeq" id="WP_198060029.1">
    <property type="nucleotide sequence ID" value="NZ_CP065856.1"/>
</dbReference>
<dbReference type="PANTHER" id="PTHR41259">
    <property type="entry name" value="DOUBLE-STRAND BREAK REPAIR RAD50 ATPASE, PUTATIVE-RELATED"/>
    <property type="match status" value="1"/>
</dbReference>
<evidence type="ECO:0000256" key="2">
    <source>
        <dbReference type="SAM" id="Phobius"/>
    </source>
</evidence>
<feature type="transmembrane region" description="Helical" evidence="2">
    <location>
        <begin position="273"/>
        <end position="293"/>
    </location>
</feature>
<dbReference type="KEGG" id="hlt:I7X12_10465"/>
<gene>
    <name evidence="4" type="ORF">I7X12_10465</name>
</gene>
<dbReference type="InterPro" id="IPR027417">
    <property type="entry name" value="P-loop_NTPase"/>
</dbReference>
<feature type="domain" description="YhaN AAA" evidence="3">
    <location>
        <begin position="1"/>
        <end position="43"/>
    </location>
</feature>
<dbReference type="AlphaFoldDB" id="A0A7T3FV11"/>